<reference evidence="8" key="1">
    <citation type="submission" date="2021-01" db="EMBL/GenBank/DDBJ databases">
        <title>Whole genome shotgun sequence of Rhizocola hellebori NBRC 109834.</title>
        <authorList>
            <person name="Komaki H."/>
            <person name="Tamura T."/>
        </authorList>
    </citation>
    <scope>NUCLEOTIDE SEQUENCE</scope>
    <source>
        <strain evidence="8">NBRC 109834</strain>
    </source>
</reference>
<feature type="domain" description="OmpR/PhoB-type" evidence="7">
    <location>
        <begin position="1"/>
        <end position="95"/>
    </location>
</feature>
<feature type="DNA-binding region" description="OmpR/PhoB-type" evidence="6">
    <location>
        <begin position="1"/>
        <end position="95"/>
    </location>
</feature>
<evidence type="ECO:0000256" key="5">
    <source>
        <dbReference type="PROSITE-ProRule" id="PRU00339"/>
    </source>
</evidence>
<dbReference type="Proteomes" id="UP000612899">
    <property type="component" value="Unassembled WGS sequence"/>
</dbReference>
<name>A0A8J3Q204_9ACTN</name>
<accession>A0A8J3Q204</accession>
<gene>
    <name evidence="8" type="ORF">Rhe02_00790</name>
</gene>
<dbReference type="InterPro" id="IPR001867">
    <property type="entry name" value="OmpR/PhoB-type_DNA-bd"/>
</dbReference>
<comment type="similarity">
    <text evidence="1">Belongs to the AfsR/DnrI/RedD regulatory family.</text>
</comment>
<dbReference type="Pfam" id="PF00486">
    <property type="entry name" value="Trans_reg_C"/>
    <property type="match status" value="1"/>
</dbReference>
<dbReference type="Pfam" id="PF00931">
    <property type="entry name" value="NB-ARC"/>
    <property type="match status" value="1"/>
</dbReference>
<dbReference type="GO" id="GO:0000160">
    <property type="term" value="P:phosphorelay signal transduction system"/>
    <property type="evidence" value="ECO:0007669"/>
    <property type="project" value="InterPro"/>
</dbReference>
<evidence type="ECO:0000256" key="1">
    <source>
        <dbReference type="ARBA" id="ARBA00005820"/>
    </source>
</evidence>
<feature type="repeat" description="TPR" evidence="5">
    <location>
        <begin position="734"/>
        <end position="767"/>
    </location>
</feature>
<proteinExistence type="inferred from homology"/>
<keyword evidence="9" id="KW-1185">Reference proteome</keyword>
<evidence type="ECO:0000313" key="9">
    <source>
        <dbReference type="Proteomes" id="UP000612899"/>
    </source>
</evidence>
<dbReference type="Gene3D" id="1.25.40.10">
    <property type="entry name" value="Tetratricopeptide repeat domain"/>
    <property type="match status" value="2"/>
</dbReference>
<dbReference type="SUPFAM" id="SSF46894">
    <property type="entry name" value="C-terminal effector domain of the bipartite response regulators"/>
    <property type="match status" value="1"/>
</dbReference>
<dbReference type="PROSITE" id="PS51755">
    <property type="entry name" value="OMPR_PHOB"/>
    <property type="match status" value="1"/>
</dbReference>
<dbReference type="Pfam" id="PF13424">
    <property type="entry name" value="TPR_12"/>
    <property type="match status" value="2"/>
</dbReference>
<evidence type="ECO:0000313" key="8">
    <source>
        <dbReference type="EMBL" id="GIH02012.1"/>
    </source>
</evidence>
<dbReference type="AlphaFoldDB" id="A0A8J3Q204"/>
<dbReference type="Gene3D" id="1.10.10.10">
    <property type="entry name" value="Winged helix-like DNA-binding domain superfamily/Winged helix DNA-binding domain"/>
    <property type="match status" value="1"/>
</dbReference>
<keyword evidence="4" id="KW-0804">Transcription</keyword>
<evidence type="ECO:0000259" key="7">
    <source>
        <dbReference type="PROSITE" id="PS51755"/>
    </source>
</evidence>
<keyword evidence="3 6" id="KW-0238">DNA-binding</keyword>
<dbReference type="SMART" id="SM00028">
    <property type="entry name" value="TPR"/>
    <property type="match status" value="5"/>
</dbReference>
<dbReference type="GO" id="GO:0006355">
    <property type="term" value="P:regulation of DNA-templated transcription"/>
    <property type="evidence" value="ECO:0007669"/>
    <property type="project" value="InterPro"/>
</dbReference>
<evidence type="ECO:0000256" key="3">
    <source>
        <dbReference type="ARBA" id="ARBA00023125"/>
    </source>
</evidence>
<feature type="repeat" description="TPR" evidence="5">
    <location>
        <begin position="814"/>
        <end position="847"/>
    </location>
</feature>
<dbReference type="InterPro" id="IPR051677">
    <property type="entry name" value="AfsR-DnrI-RedD_regulator"/>
</dbReference>
<dbReference type="PANTHER" id="PTHR35807:SF1">
    <property type="entry name" value="TRANSCRIPTIONAL REGULATOR REDD"/>
    <property type="match status" value="1"/>
</dbReference>
<dbReference type="InterPro" id="IPR036388">
    <property type="entry name" value="WH-like_DNA-bd_sf"/>
</dbReference>
<dbReference type="GO" id="GO:0043531">
    <property type="term" value="F:ADP binding"/>
    <property type="evidence" value="ECO:0007669"/>
    <property type="project" value="InterPro"/>
</dbReference>
<dbReference type="GO" id="GO:0003677">
    <property type="term" value="F:DNA binding"/>
    <property type="evidence" value="ECO:0007669"/>
    <property type="project" value="UniProtKB-UniRule"/>
</dbReference>
<evidence type="ECO:0000256" key="2">
    <source>
        <dbReference type="ARBA" id="ARBA00023015"/>
    </source>
</evidence>
<dbReference type="InterPro" id="IPR016032">
    <property type="entry name" value="Sig_transdc_resp-reg_C-effctor"/>
</dbReference>
<dbReference type="SUPFAM" id="SSF48452">
    <property type="entry name" value="TPR-like"/>
    <property type="match status" value="2"/>
</dbReference>
<organism evidence="8 9">
    <name type="scientific">Rhizocola hellebori</name>
    <dbReference type="NCBI Taxonomy" id="1392758"/>
    <lineage>
        <taxon>Bacteria</taxon>
        <taxon>Bacillati</taxon>
        <taxon>Actinomycetota</taxon>
        <taxon>Actinomycetes</taxon>
        <taxon>Micromonosporales</taxon>
        <taxon>Micromonosporaceae</taxon>
        <taxon>Rhizocola</taxon>
    </lineage>
</organism>
<evidence type="ECO:0000256" key="4">
    <source>
        <dbReference type="ARBA" id="ARBA00023163"/>
    </source>
</evidence>
<dbReference type="CDD" id="cd15831">
    <property type="entry name" value="BTAD"/>
    <property type="match status" value="1"/>
</dbReference>
<dbReference type="InterPro" id="IPR011990">
    <property type="entry name" value="TPR-like_helical_dom_sf"/>
</dbReference>
<dbReference type="InterPro" id="IPR005158">
    <property type="entry name" value="BTAD"/>
</dbReference>
<sequence>MRPMIRLLGSVEVVSPAGRAVLSGSKQPAIVGLLALRAGEVVSGEALIDALWGLCPPRTALRSLHSHVSRVRQAFSEIGLGEAVVTCDPGYLLAIDRSEVDCLRFGDLVRQARQATAEDALRYLEQALQLWRGEVMQDCRPVEWGAGEIALLAEERLAAIEERWRLEIKLGHGAQAIGELERLVNEQPLREPLWELLMDALARLGRRGDALAAYQRARAVLVGELGVEPGPGLRDRQAQLLAEEPIPQQLPAPPQHFAGRERELDQLAELDSRVVVIAGQPGQGKTALAIQHAHRVKAGFPDGQVFVDLCGHDPESALRPQDVLVHLLRAMGVSAEQLTVDRRQLESRYQAMVADRRLLLIFDNVGSSDQLSGLIPASGPSRLLVTTRNRLLALMVEHSARFLSLEPLDDRSAEKLLHLMVGKERVERESVAAMQLVQFCGRLPLALRIAAARLAFRPQLMLKHLVAELADEAERLTALEIEDSGRSIRAAFASSYAALPQPLARTFRLMSCNPGATICLPAVAAVAGLSQPQARRAADGLTAAHLLEEVASERFAFHDLIRLFAAERLTSEEGPPERAAALLRLLQWQAGLVAAGSRILRPYRDRMAPDRPLSSHDLPFAPETDAVLDFFDHEHRNLVPLVRSAVRAGQDRLVAQLAYHAHTFCRYRYTAEMVDLATEFLAAAQRLADPAVEVIALTDLGSCHRLLRQHDAALPALWRAVTLARQIGDAREEANALNSIGVLHADRGDYELALQPYQLALELLRQTGNAMAQGMVLNNIGYAQANLGRHAEALHHLQLALALHQESGDLARQGIVHDSLGATYLRRGDHASALAHLEQALELKRAGGDLRTLVTTLEKAGEVHLARGDADAARGLLEQALALTRQLGDSHGEAAVARALGELPKRGHNSFTTIRRYPLLAR</sequence>
<evidence type="ECO:0000256" key="6">
    <source>
        <dbReference type="PROSITE-ProRule" id="PRU01091"/>
    </source>
</evidence>
<dbReference type="SMART" id="SM00862">
    <property type="entry name" value="Trans_reg_C"/>
    <property type="match status" value="1"/>
</dbReference>
<dbReference type="EMBL" id="BONY01000001">
    <property type="protein sequence ID" value="GIH02012.1"/>
    <property type="molecule type" value="Genomic_DNA"/>
</dbReference>
<protein>
    <submittedName>
        <fullName evidence="8">SARP family transcriptional regulator</fullName>
    </submittedName>
</protein>
<dbReference type="InterPro" id="IPR002182">
    <property type="entry name" value="NB-ARC"/>
</dbReference>
<dbReference type="PRINTS" id="PR00364">
    <property type="entry name" value="DISEASERSIST"/>
</dbReference>
<dbReference type="InterPro" id="IPR027417">
    <property type="entry name" value="P-loop_NTPase"/>
</dbReference>
<dbReference type="PANTHER" id="PTHR35807">
    <property type="entry name" value="TRANSCRIPTIONAL REGULATOR REDD-RELATED"/>
    <property type="match status" value="1"/>
</dbReference>
<dbReference type="SUPFAM" id="SSF52540">
    <property type="entry name" value="P-loop containing nucleoside triphosphate hydrolases"/>
    <property type="match status" value="1"/>
</dbReference>
<comment type="caution">
    <text evidence="8">The sequence shown here is derived from an EMBL/GenBank/DDBJ whole genome shotgun (WGS) entry which is preliminary data.</text>
</comment>
<dbReference type="PROSITE" id="PS50005">
    <property type="entry name" value="TPR"/>
    <property type="match status" value="2"/>
</dbReference>
<keyword evidence="5" id="KW-0802">TPR repeat</keyword>
<dbReference type="Pfam" id="PF03704">
    <property type="entry name" value="BTAD"/>
    <property type="match status" value="1"/>
</dbReference>
<dbReference type="InterPro" id="IPR019734">
    <property type="entry name" value="TPR_rpt"/>
</dbReference>
<dbReference type="SMART" id="SM01043">
    <property type="entry name" value="BTAD"/>
    <property type="match status" value="1"/>
</dbReference>
<keyword evidence="2" id="KW-0805">Transcription regulation</keyword>